<dbReference type="EMBL" id="GL379912">
    <property type="protein sequence ID" value="EGT34289.1"/>
    <property type="molecule type" value="Genomic_DNA"/>
</dbReference>
<dbReference type="InParanoid" id="G0NMU4"/>
<gene>
    <name evidence="2" type="ORF">CAEBREN_31827</name>
</gene>
<name>G0NMU4_CAEBE</name>
<protein>
    <submittedName>
        <fullName evidence="2">Uncharacterized protein</fullName>
    </submittedName>
</protein>
<sequence length="78" mass="8939">MNQNEDVSLGAESGDHDNEVIDENTPSATTQDIPDDLPQLYSSSKGGFTCRYYYPVGAPIEHVREFIRAWIRRQHERN</sequence>
<feature type="region of interest" description="Disordered" evidence="1">
    <location>
        <begin position="1"/>
        <end position="40"/>
    </location>
</feature>
<evidence type="ECO:0000256" key="1">
    <source>
        <dbReference type="SAM" id="MobiDB-lite"/>
    </source>
</evidence>
<reference evidence="3" key="1">
    <citation type="submission" date="2011-07" db="EMBL/GenBank/DDBJ databases">
        <authorList>
            <consortium name="Caenorhabditis brenneri Sequencing and Analysis Consortium"/>
            <person name="Wilson R.K."/>
        </authorList>
    </citation>
    <scope>NUCLEOTIDE SEQUENCE [LARGE SCALE GENOMIC DNA]</scope>
    <source>
        <strain evidence="3">PB2801</strain>
    </source>
</reference>
<dbReference type="Proteomes" id="UP000008068">
    <property type="component" value="Unassembled WGS sequence"/>
</dbReference>
<dbReference type="HOGENOM" id="CLU_2624175_0_0_1"/>
<organism evidence="3">
    <name type="scientific">Caenorhabditis brenneri</name>
    <name type="common">Nematode worm</name>
    <dbReference type="NCBI Taxonomy" id="135651"/>
    <lineage>
        <taxon>Eukaryota</taxon>
        <taxon>Metazoa</taxon>
        <taxon>Ecdysozoa</taxon>
        <taxon>Nematoda</taxon>
        <taxon>Chromadorea</taxon>
        <taxon>Rhabditida</taxon>
        <taxon>Rhabditina</taxon>
        <taxon>Rhabditomorpha</taxon>
        <taxon>Rhabditoidea</taxon>
        <taxon>Rhabditidae</taxon>
        <taxon>Peloderinae</taxon>
        <taxon>Caenorhabditis</taxon>
    </lineage>
</organism>
<evidence type="ECO:0000313" key="3">
    <source>
        <dbReference type="Proteomes" id="UP000008068"/>
    </source>
</evidence>
<dbReference type="AlphaFoldDB" id="G0NMU4"/>
<proteinExistence type="predicted"/>
<dbReference type="eggNOG" id="ENOG502T3JD">
    <property type="taxonomic scope" value="Eukaryota"/>
</dbReference>
<keyword evidence="3" id="KW-1185">Reference proteome</keyword>
<evidence type="ECO:0000313" key="2">
    <source>
        <dbReference type="EMBL" id="EGT34289.1"/>
    </source>
</evidence>
<accession>G0NMU4</accession>